<accession>A0A9Q3IX17</accession>
<feature type="region of interest" description="Disordered" evidence="1">
    <location>
        <begin position="1"/>
        <end position="30"/>
    </location>
</feature>
<dbReference type="EMBL" id="AVOT02057195">
    <property type="protein sequence ID" value="MBW0551365.1"/>
    <property type="molecule type" value="Genomic_DNA"/>
</dbReference>
<evidence type="ECO:0000313" key="3">
    <source>
        <dbReference type="Proteomes" id="UP000765509"/>
    </source>
</evidence>
<dbReference type="Proteomes" id="UP000765509">
    <property type="component" value="Unassembled WGS sequence"/>
</dbReference>
<comment type="caution">
    <text evidence="2">The sequence shown here is derived from an EMBL/GenBank/DDBJ whole genome shotgun (WGS) entry which is preliminary data.</text>
</comment>
<feature type="compositionally biased region" description="Basic residues" evidence="1">
    <location>
        <begin position="1"/>
        <end position="10"/>
    </location>
</feature>
<keyword evidence="3" id="KW-1185">Reference proteome</keyword>
<feature type="region of interest" description="Disordered" evidence="1">
    <location>
        <begin position="81"/>
        <end position="106"/>
    </location>
</feature>
<evidence type="ECO:0000256" key="1">
    <source>
        <dbReference type="SAM" id="MobiDB-lite"/>
    </source>
</evidence>
<name>A0A9Q3IX17_9BASI</name>
<organism evidence="2 3">
    <name type="scientific">Austropuccinia psidii MF-1</name>
    <dbReference type="NCBI Taxonomy" id="1389203"/>
    <lineage>
        <taxon>Eukaryota</taxon>
        <taxon>Fungi</taxon>
        <taxon>Dikarya</taxon>
        <taxon>Basidiomycota</taxon>
        <taxon>Pucciniomycotina</taxon>
        <taxon>Pucciniomycetes</taxon>
        <taxon>Pucciniales</taxon>
        <taxon>Sphaerophragmiaceae</taxon>
        <taxon>Austropuccinia</taxon>
    </lineage>
</organism>
<gene>
    <name evidence="2" type="ORF">O181_091080</name>
</gene>
<sequence length="338" mass="38748">MISISKRKRNLTTPTIINSNHTQEHELDHHALKHKPLLSSALNPKSSNHRSSSISSSHDYHQLNSIYQSFPPSFTPSIKTYHHHHHLCKPQNSNRKELRSNTPSILPRSTSALSKVSFGSFRSFNSQFKLKIQSSLNQFIQSTKSEHPSSPLSKKIRDELDWASLRAEYELQLARGSIIERCLVQVYLGQEVTKIGKKWIDRVWTLADRLSPALPAVLSQYSANGLIPLLYPLRHSLHQLGISLPYDFRQDDKTMSRFKELRQTLERTIWFAELIEKVIEKVSQVGLIKFELVGLHKAFEHEAVIECRSLEEEIFIISNWSGEIKGKTGSGNNWRGLI</sequence>
<reference evidence="2" key="1">
    <citation type="submission" date="2021-03" db="EMBL/GenBank/DDBJ databases">
        <title>Draft genome sequence of rust myrtle Austropuccinia psidii MF-1, a brazilian biotype.</title>
        <authorList>
            <person name="Quecine M.C."/>
            <person name="Pachon D.M.R."/>
            <person name="Bonatelli M.L."/>
            <person name="Correr F.H."/>
            <person name="Franceschini L.M."/>
            <person name="Leite T.F."/>
            <person name="Margarido G.R.A."/>
            <person name="Almeida C.A."/>
            <person name="Ferrarezi J.A."/>
            <person name="Labate C.A."/>
        </authorList>
    </citation>
    <scope>NUCLEOTIDE SEQUENCE</scope>
    <source>
        <strain evidence="2">MF-1</strain>
    </source>
</reference>
<feature type="compositionally biased region" description="Polar residues" evidence="1">
    <location>
        <begin position="11"/>
        <end position="21"/>
    </location>
</feature>
<protein>
    <submittedName>
        <fullName evidence="2">Uncharacterized protein</fullName>
    </submittedName>
</protein>
<proteinExistence type="predicted"/>
<evidence type="ECO:0000313" key="2">
    <source>
        <dbReference type="EMBL" id="MBW0551365.1"/>
    </source>
</evidence>
<dbReference type="AlphaFoldDB" id="A0A9Q3IX17"/>
<dbReference type="OrthoDB" id="2504060at2759"/>